<feature type="compositionally biased region" description="Low complexity" evidence="5">
    <location>
        <begin position="1354"/>
        <end position="1365"/>
    </location>
</feature>
<keyword evidence="3" id="KW-0507">mRNA processing</keyword>
<comment type="similarity">
    <text evidence="2">Belongs to the FIP1 family.</text>
</comment>
<proteinExistence type="inferred from homology"/>
<name>A0A1D1YHI7_9ARAE</name>
<feature type="region of interest" description="Disordered" evidence="5">
    <location>
        <begin position="959"/>
        <end position="1387"/>
    </location>
</feature>
<evidence type="ECO:0000256" key="3">
    <source>
        <dbReference type="ARBA" id="ARBA00022664"/>
    </source>
</evidence>
<feature type="compositionally biased region" description="Basic and acidic residues" evidence="5">
    <location>
        <begin position="897"/>
        <end position="942"/>
    </location>
</feature>
<feature type="compositionally biased region" description="Basic and acidic residues" evidence="5">
    <location>
        <begin position="731"/>
        <end position="769"/>
    </location>
</feature>
<organism evidence="7">
    <name type="scientific">Anthurium amnicola</name>
    <dbReference type="NCBI Taxonomy" id="1678845"/>
    <lineage>
        <taxon>Eukaryota</taxon>
        <taxon>Viridiplantae</taxon>
        <taxon>Streptophyta</taxon>
        <taxon>Embryophyta</taxon>
        <taxon>Tracheophyta</taxon>
        <taxon>Spermatophyta</taxon>
        <taxon>Magnoliopsida</taxon>
        <taxon>Liliopsida</taxon>
        <taxon>Araceae</taxon>
        <taxon>Pothoideae</taxon>
        <taxon>Potheae</taxon>
        <taxon>Anthurium</taxon>
    </lineage>
</organism>
<dbReference type="InterPro" id="IPR007854">
    <property type="entry name" value="Fip1_dom"/>
</dbReference>
<dbReference type="PANTHER" id="PTHR36884">
    <property type="entry name" value="FIP1[III]-LIKE PROTEIN"/>
    <property type="match status" value="1"/>
</dbReference>
<dbReference type="GO" id="GO:0006397">
    <property type="term" value="P:mRNA processing"/>
    <property type="evidence" value="ECO:0007669"/>
    <property type="project" value="UniProtKB-KW"/>
</dbReference>
<feature type="region of interest" description="Disordered" evidence="5">
    <location>
        <begin position="691"/>
        <end position="786"/>
    </location>
</feature>
<feature type="compositionally biased region" description="Basic and acidic residues" evidence="5">
    <location>
        <begin position="272"/>
        <end position="281"/>
    </location>
</feature>
<feature type="compositionally biased region" description="Basic and acidic residues" evidence="5">
    <location>
        <begin position="959"/>
        <end position="993"/>
    </location>
</feature>
<feature type="region of interest" description="Disordered" evidence="5">
    <location>
        <begin position="1433"/>
        <end position="1477"/>
    </location>
</feature>
<comment type="subcellular location">
    <subcellularLocation>
        <location evidence="1">Nucleus</location>
    </subcellularLocation>
</comment>
<dbReference type="InterPro" id="IPR044976">
    <property type="entry name" value="FIPS5/FIPS3-like"/>
</dbReference>
<dbReference type="GO" id="GO:0016607">
    <property type="term" value="C:nuclear speck"/>
    <property type="evidence" value="ECO:0007669"/>
    <property type="project" value="TreeGrafter"/>
</dbReference>
<sequence>PVRLRVVSHCTVSLSSSSKANSLDQVPPAPAPFVPLPQARLRPRTAFSAPHMDDDDDDEFGDLYADVLRPVSGPPQSSLLGSPARGPPATSKPAAAANSLFESDGDEDDDGIFCGVATSGRNPPPTTSSQSLAQTVVPVSQEGGNEDGIIGQAAVPGEHPLDWNDEEDVGLVGVSSLQEADLPPERDEFRVSLEKEEEGEVVAEALEASHEEVADEKGIAVSDRVRESLTGRKATESMETCDGIGDLDQEPVIPGLSAASVASSAFRGINGGEEKPSRSDDLDSDSEDDLQIVLNDDNPGPFGGNRNRVLEAEAEDDEDGEEDLVIVTDEDQHHHHQVMEEQEWGDEMVRQPLDGESNETLDMSKGNGGISTIGATRIGYSSHGFHGQHHSQFKYIRPGAAVMTGGAAGTIPAPGQVRPPLTLGPMVGRSRGVQRSFHSGYGLPMWASSAPARAYGSGLEFTLPSHKTIFDIDIDIFDEKPWRLPGVDILDFFNFGLDEDSWRDYRKQLEQLRLEATMQSKIRVYESGRSEPDFDPDLPPELAAATGVQDIYAGTNQLGKADGQADLVGPGRGAVRSQPQLPTGRAIQVEGGYGERLPSIDTRPPRFRDSDAIIEIVLQDSIDESMTSNGTLDQLLSEHRRQEFRGDYKVEDYDRCADSELFDRSLPAYSGRREVINRKESFVGSVDNSVLEGNGILPSPSDASLQYRSSSKSHSPVYAGARHGTPCAARWTKEPSHERYSRASDKHSNDAVARPCDKLQIDEDQKEKSGSSMESKGLLQRPPTAPLETAREVLEDGGGEQNDRLAFAVVVEVEDKEIANLQLSGETLADSGSYHAVKKQKLTSRVEQPGLQGDRVDARVTYGDNSRLKSGSSKDYLNRREGGEEEVMQHGQTRQIGELERLHAEEKRRSSQRKGDHGREGTNVMDRCRITSKGREDIFQSHQHMELRSAHYEQRIEDFEKVKERDGSIVGRQKKEDDAYSKRRKDEDMKRDQDEELELRHRSKVVVSEKKGKDEDLQPRKHDDGDWKGRHYRDGTPKQRDRDDKLTSRRENYDDLHVKRRKDEERRREKVSKEDSQRGYRGREDATHSKRERDDGSDQRRREDQGRVRDKAENHHSIRHRDDNWRHREREDRSRFKQPHEDTQKHQEREEGRGAVRSGRGLEDKTAGGGGRVNDVYPPKDRSRHDEQHKRVYHSEERTHAEHEAHEGMHTRERQLSRKENNSKRERLSSHIDHSLTAYDGEKMYRELHKDDIRKGKEVETREPNLATGKRKLEDSGSKRTKVGTNEQERNNASYGPLSQKQQHLTDEQPDVQGQSHSSGIHVDENAASDDDSHGRRGRSKLERWTSNKERDCSNNSLQSLSSSSRIGEGENNNNDMTRDDALIQSTEGNIILDSDVKGAEVAQISDPTGKDNDRHLDTVAKLKKRSERFKLPMPGEKETAMTKKADDEASLIQSETVADGDIKQERPARKRRWSSS</sequence>
<evidence type="ECO:0000259" key="6">
    <source>
        <dbReference type="Pfam" id="PF05182"/>
    </source>
</evidence>
<feature type="region of interest" description="Disordered" evidence="5">
    <location>
        <begin position="267"/>
        <end position="286"/>
    </location>
</feature>
<feature type="domain" description="Pre-mRNA polyadenylation factor Fip1" evidence="6">
    <location>
        <begin position="471"/>
        <end position="513"/>
    </location>
</feature>
<feature type="region of interest" description="Disordered" evidence="5">
    <location>
        <begin position="14"/>
        <end position="165"/>
    </location>
</feature>
<feature type="region of interest" description="Disordered" evidence="5">
    <location>
        <begin position="230"/>
        <end position="249"/>
    </location>
</feature>
<evidence type="ECO:0000313" key="7">
    <source>
        <dbReference type="EMBL" id="JAT54100.1"/>
    </source>
</evidence>
<feature type="compositionally biased region" description="Polar residues" evidence="5">
    <location>
        <begin position="701"/>
        <end position="714"/>
    </location>
</feature>
<dbReference type="EMBL" id="GDJX01013836">
    <property type="protein sequence ID" value="JAT54100.1"/>
    <property type="molecule type" value="Transcribed_RNA"/>
</dbReference>
<feature type="compositionally biased region" description="Basic and acidic residues" evidence="5">
    <location>
        <begin position="1331"/>
        <end position="1353"/>
    </location>
</feature>
<feature type="region of interest" description="Disordered" evidence="5">
    <location>
        <begin position="864"/>
        <end position="942"/>
    </location>
</feature>
<feature type="region of interest" description="Disordered" evidence="5">
    <location>
        <begin position="562"/>
        <end position="584"/>
    </location>
</feature>
<evidence type="ECO:0000256" key="2">
    <source>
        <dbReference type="ARBA" id="ARBA00007459"/>
    </source>
</evidence>
<gene>
    <name evidence="7" type="primary">fip1l1_0</name>
    <name evidence="7" type="ORF">g.89185</name>
</gene>
<dbReference type="GO" id="GO:0003723">
    <property type="term" value="F:RNA binding"/>
    <property type="evidence" value="ECO:0007669"/>
    <property type="project" value="TreeGrafter"/>
</dbReference>
<evidence type="ECO:0000256" key="1">
    <source>
        <dbReference type="ARBA" id="ARBA00004123"/>
    </source>
</evidence>
<feature type="compositionally biased region" description="Basic and acidic residues" evidence="5">
    <location>
        <begin position="1007"/>
        <end position="1166"/>
    </location>
</feature>
<feature type="compositionally biased region" description="Polar residues" evidence="5">
    <location>
        <begin position="127"/>
        <end position="138"/>
    </location>
</feature>
<dbReference type="Pfam" id="PF05182">
    <property type="entry name" value="Fip1"/>
    <property type="match status" value="1"/>
</dbReference>
<dbReference type="PANTHER" id="PTHR36884:SF1">
    <property type="entry name" value="FIP1[V]-LIKE PROTEIN"/>
    <property type="match status" value="1"/>
</dbReference>
<feature type="compositionally biased region" description="Polar residues" evidence="5">
    <location>
        <begin position="1283"/>
        <end position="1303"/>
    </location>
</feature>
<feature type="compositionally biased region" description="Low complexity" evidence="5">
    <location>
        <begin position="70"/>
        <end position="83"/>
    </location>
</feature>
<feature type="non-terminal residue" evidence="7">
    <location>
        <position position="1"/>
    </location>
</feature>
<feature type="compositionally biased region" description="Basic and acidic residues" evidence="5">
    <location>
        <begin position="1178"/>
        <end position="1263"/>
    </location>
</feature>
<evidence type="ECO:0000256" key="5">
    <source>
        <dbReference type="SAM" id="MobiDB-lite"/>
    </source>
</evidence>
<feature type="compositionally biased region" description="Basic and acidic residues" evidence="5">
    <location>
        <begin position="1436"/>
        <end position="1448"/>
    </location>
</feature>
<reference evidence="7" key="1">
    <citation type="submission" date="2015-07" db="EMBL/GenBank/DDBJ databases">
        <title>Transcriptome Assembly of Anthurium amnicola.</title>
        <authorList>
            <person name="Suzuki J."/>
        </authorList>
    </citation>
    <scope>NUCLEOTIDE SEQUENCE</scope>
</reference>
<keyword evidence="4" id="KW-0539">Nucleus</keyword>
<evidence type="ECO:0000256" key="4">
    <source>
        <dbReference type="ARBA" id="ARBA00023242"/>
    </source>
</evidence>
<protein>
    <submittedName>
        <fullName evidence="7">Pre-mRNA 3'-end-processing factor FIP1</fullName>
    </submittedName>
</protein>
<accession>A0A1D1YHI7</accession>